<comment type="subcellular location">
    <subcellularLocation>
        <location evidence="1">Periplasm</location>
    </subcellularLocation>
</comment>
<keyword evidence="8" id="KW-1185">Reference proteome</keyword>
<name>A0A1V4HDM8_9BACL</name>
<evidence type="ECO:0000259" key="6">
    <source>
        <dbReference type="Pfam" id="PF07940"/>
    </source>
</evidence>
<dbReference type="STRING" id="1469647.BC351_07635"/>
<dbReference type="InterPro" id="IPR008397">
    <property type="entry name" value="Alginate_lyase_dom"/>
</dbReference>
<evidence type="ECO:0000256" key="1">
    <source>
        <dbReference type="ARBA" id="ARBA00004418"/>
    </source>
</evidence>
<evidence type="ECO:0000259" key="5">
    <source>
        <dbReference type="Pfam" id="PF05426"/>
    </source>
</evidence>
<dbReference type="Gene3D" id="2.70.98.70">
    <property type="match status" value="1"/>
</dbReference>
<evidence type="ECO:0000256" key="3">
    <source>
        <dbReference type="ARBA" id="ARBA00022764"/>
    </source>
</evidence>
<dbReference type="Proteomes" id="UP000190626">
    <property type="component" value="Unassembled WGS sequence"/>
</dbReference>
<dbReference type="OrthoDB" id="9772435at2"/>
<evidence type="ECO:0000256" key="4">
    <source>
        <dbReference type="ARBA" id="ARBA00023239"/>
    </source>
</evidence>
<reference evidence="8" key="1">
    <citation type="submission" date="2016-07" db="EMBL/GenBank/DDBJ databases">
        <authorList>
            <person name="Florea S."/>
            <person name="Webb J.S."/>
            <person name="Jaromczyk J."/>
            <person name="Schardl C.L."/>
        </authorList>
    </citation>
    <scope>NUCLEOTIDE SEQUENCE [LARGE SCALE GENOMIC DNA]</scope>
    <source>
        <strain evidence="8">CY1</strain>
    </source>
</reference>
<dbReference type="RefSeq" id="WP_079417697.1">
    <property type="nucleotide sequence ID" value="NZ_MBTG01000034.1"/>
</dbReference>
<dbReference type="GO" id="GO:0016829">
    <property type="term" value="F:lyase activity"/>
    <property type="evidence" value="ECO:0007669"/>
    <property type="project" value="UniProtKB-KW"/>
</dbReference>
<keyword evidence="4" id="KW-0456">Lyase</keyword>
<protein>
    <submittedName>
        <fullName evidence="7">Uncharacterized protein</fullName>
    </submittedName>
</protein>
<dbReference type="AlphaFoldDB" id="A0A1V4HDM8"/>
<evidence type="ECO:0000256" key="2">
    <source>
        <dbReference type="ARBA" id="ARBA00022729"/>
    </source>
</evidence>
<dbReference type="InterPro" id="IPR008929">
    <property type="entry name" value="Chondroitin_lyas"/>
</dbReference>
<dbReference type="GO" id="GO:0042597">
    <property type="term" value="C:periplasmic space"/>
    <property type="evidence" value="ECO:0007669"/>
    <property type="project" value="UniProtKB-SubCell"/>
</dbReference>
<comment type="caution">
    <text evidence="7">The sequence shown here is derived from an EMBL/GenBank/DDBJ whole genome shotgun (WGS) entry which is preliminary data.</text>
</comment>
<sequence length="662" mass="73941">MYPLRSAAWLEQFRSRLRTETTAQNALAYLTGQMESIVASPPEIPLSGGGWGHSYVCPVDGTRLTTITRILHKCPLCQQEMSGAPYDDVVVAEEHSGFSHHALTATVLYAATDEARYADWAKEVILFYAQHYASYELHDIFGKKGDAAGKYGAKVQNQTLSEAMWIIPLAQAFTILKSCRRWTNVEMSIIEMNLFRPVIAVIDRNPRGESNWQSYHNAAAASVAEALSDQKLFDRAVNDPANGFRFQMKQSVGKEGFWFEGSWDYHFFTLNALITTVLSASAFDEPLYKDERFQSMFRIPLEAHLPDYTFPAVHDSSETDLRKFADLYEFAYAAYGFGDDVLRQSERCSLSSLLYGRDMGSRLESADEAATRNIRAIDLSKPGMLYVTVGKGPSAQAVLIDYGEHGGWHGHFDKLNLIYYAGGRCWLTDAGMLGYGHPMHDAWFRQTIAHNTIVVGGRSQSPSTGVLSELKMNERNGSVRICAEVRDAYEGVQLNRSITIKNGLLIDVCSVLCDCEEEVDWVFHTPGVPMSLPSIDEMPVSSAQLSASEGYSFLKEIRSLPALAGDTRMLEWKWNETDAQNERLQIYAIGSSSGSLKQEMWYLAETPGMAHVKRRSTLIRRVHKVREASFVTVFRVCSEGDAPLSQPSLTAILAEELGVEIH</sequence>
<keyword evidence="2" id="KW-0732">Signal</keyword>
<dbReference type="Pfam" id="PF05426">
    <property type="entry name" value="Alginate_lyase"/>
    <property type="match status" value="1"/>
</dbReference>
<dbReference type="InterPro" id="IPR012480">
    <property type="entry name" value="Hepar_II_III_C"/>
</dbReference>
<proteinExistence type="predicted"/>
<evidence type="ECO:0000313" key="7">
    <source>
        <dbReference type="EMBL" id="OPH50519.1"/>
    </source>
</evidence>
<organism evidence="7 8">
    <name type="scientific">Paenibacillus ferrarius</name>
    <dbReference type="NCBI Taxonomy" id="1469647"/>
    <lineage>
        <taxon>Bacteria</taxon>
        <taxon>Bacillati</taxon>
        <taxon>Bacillota</taxon>
        <taxon>Bacilli</taxon>
        <taxon>Bacillales</taxon>
        <taxon>Paenibacillaceae</taxon>
        <taxon>Paenibacillus</taxon>
    </lineage>
</organism>
<dbReference type="SUPFAM" id="SSF48230">
    <property type="entry name" value="Chondroitin AC/alginate lyase"/>
    <property type="match status" value="1"/>
</dbReference>
<feature type="domain" description="Alginate lyase" evidence="5">
    <location>
        <begin position="98"/>
        <end position="294"/>
    </location>
</feature>
<gene>
    <name evidence="7" type="ORF">BC351_07635</name>
</gene>
<feature type="domain" description="Heparinase II/III-like C-terminal" evidence="6">
    <location>
        <begin position="397"/>
        <end position="528"/>
    </location>
</feature>
<evidence type="ECO:0000313" key="8">
    <source>
        <dbReference type="Proteomes" id="UP000190626"/>
    </source>
</evidence>
<dbReference type="Gene3D" id="1.50.10.100">
    <property type="entry name" value="Chondroitin AC/alginate lyase"/>
    <property type="match status" value="1"/>
</dbReference>
<dbReference type="PANTHER" id="PTHR39210:SF1">
    <property type="entry name" value="HEPARIN-SULFATE LYASE"/>
    <property type="match status" value="1"/>
</dbReference>
<dbReference type="PANTHER" id="PTHR39210">
    <property type="entry name" value="HEPARIN-SULFATE LYASE"/>
    <property type="match status" value="1"/>
</dbReference>
<dbReference type="Pfam" id="PF07940">
    <property type="entry name" value="Hepar_II_III_C"/>
    <property type="match status" value="1"/>
</dbReference>
<dbReference type="EMBL" id="MBTG01000034">
    <property type="protein sequence ID" value="OPH50519.1"/>
    <property type="molecule type" value="Genomic_DNA"/>
</dbReference>
<accession>A0A1V4HDM8</accession>
<keyword evidence="3" id="KW-0574">Periplasm</keyword>